<dbReference type="AlphaFoldDB" id="A0A0R3WXN0"/>
<evidence type="ECO:0000313" key="4">
    <source>
        <dbReference type="WBParaSite" id="TTAC_0000552001-mRNA-1"/>
    </source>
</evidence>
<name>A0A0R3WXN0_HYDTA</name>
<feature type="transmembrane region" description="Helical" evidence="1">
    <location>
        <begin position="82"/>
        <end position="100"/>
    </location>
</feature>
<evidence type="ECO:0000313" key="2">
    <source>
        <dbReference type="EMBL" id="VDM27111.1"/>
    </source>
</evidence>
<sequence length="103" mass="10018">MAVWEVGYRIVSSNQSEPACGCGGFAGGGGEGSVIVIVVVVVVVVGGGGGGGGGGVGGAVTDGWMVWQTGRLGVVVKVVARFLPPVQCVTITVVVAMIVVTSS</sequence>
<gene>
    <name evidence="2" type="ORF">TTAC_LOCUS5504</name>
</gene>
<keyword evidence="1" id="KW-1133">Transmembrane helix</keyword>
<proteinExistence type="predicted"/>
<dbReference type="EMBL" id="UYWX01007768">
    <property type="protein sequence ID" value="VDM27111.1"/>
    <property type="molecule type" value="Genomic_DNA"/>
</dbReference>
<keyword evidence="1" id="KW-0812">Transmembrane</keyword>
<accession>A0A0R3WXN0</accession>
<keyword evidence="3" id="KW-1185">Reference proteome</keyword>
<evidence type="ECO:0000313" key="3">
    <source>
        <dbReference type="Proteomes" id="UP000274429"/>
    </source>
</evidence>
<dbReference type="Proteomes" id="UP000274429">
    <property type="component" value="Unassembled WGS sequence"/>
</dbReference>
<keyword evidence="1" id="KW-0472">Membrane</keyword>
<evidence type="ECO:0000256" key="1">
    <source>
        <dbReference type="SAM" id="Phobius"/>
    </source>
</evidence>
<dbReference type="WBParaSite" id="TTAC_0000552001-mRNA-1">
    <property type="protein sequence ID" value="TTAC_0000552001-mRNA-1"/>
    <property type="gene ID" value="TTAC_0000552001"/>
</dbReference>
<feature type="transmembrane region" description="Helical" evidence="1">
    <location>
        <begin position="34"/>
        <end position="61"/>
    </location>
</feature>
<reference evidence="2 3" key="2">
    <citation type="submission" date="2018-11" db="EMBL/GenBank/DDBJ databases">
        <authorList>
            <consortium name="Pathogen Informatics"/>
        </authorList>
    </citation>
    <scope>NUCLEOTIDE SEQUENCE [LARGE SCALE GENOMIC DNA]</scope>
</reference>
<reference evidence="4" key="1">
    <citation type="submission" date="2017-02" db="UniProtKB">
        <authorList>
            <consortium name="WormBaseParasite"/>
        </authorList>
    </citation>
    <scope>IDENTIFICATION</scope>
</reference>
<protein>
    <submittedName>
        <fullName evidence="4">Transmembrane protein</fullName>
    </submittedName>
</protein>
<organism evidence="4">
    <name type="scientific">Hydatigena taeniaeformis</name>
    <name type="common">Feline tapeworm</name>
    <name type="synonym">Taenia taeniaeformis</name>
    <dbReference type="NCBI Taxonomy" id="6205"/>
    <lineage>
        <taxon>Eukaryota</taxon>
        <taxon>Metazoa</taxon>
        <taxon>Spiralia</taxon>
        <taxon>Lophotrochozoa</taxon>
        <taxon>Platyhelminthes</taxon>
        <taxon>Cestoda</taxon>
        <taxon>Eucestoda</taxon>
        <taxon>Cyclophyllidea</taxon>
        <taxon>Taeniidae</taxon>
        <taxon>Hydatigera</taxon>
    </lineage>
</organism>